<proteinExistence type="inferred from homology"/>
<accession>A0ABV3TEB0</accession>
<dbReference type="NCBIfam" id="TIGR00966">
    <property type="entry name" value="transloc_SecF"/>
    <property type="match status" value="1"/>
</dbReference>
<dbReference type="InterPro" id="IPR022646">
    <property type="entry name" value="SecD/SecF_CS"/>
</dbReference>
<dbReference type="RefSeq" id="WP_367958796.1">
    <property type="nucleotide sequence ID" value="NZ_JBAKFH010000002.1"/>
</dbReference>
<dbReference type="HAMAP" id="MF_01464_B">
    <property type="entry name" value="SecF_B"/>
    <property type="match status" value="1"/>
</dbReference>
<evidence type="ECO:0000313" key="12">
    <source>
        <dbReference type="Proteomes" id="UP001556709"/>
    </source>
</evidence>
<keyword evidence="5 9" id="KW-0653">Protein transport</keyword>
<dbReference type="EMBL" id="JBAKFM010000002">
    <property type="protein sequence ID" value="MEX0468984.1"/>
    <property type="molecule type" value="Genomic_DNA"/>
</dbReference>
<evidence type="ECO:0000256" key="7">
    <source>
        <dbReference type="ARBA" id="ARBA00023010"/>
    </source>
</evidence>
<dbReference type="PRINTS" id="PR01755">
    <property type="entry name" value="SECFTRNLCASE"/>
</dbReference>
<feature type="transmembrane region" description="Helical" evidence="9">
    <location>
        <begin position="239"/>
        <end position="257"/>
    </location>
</feature>
<feature type="domain" description="Protein export membrane protein SecD/SecF C-terminal" evidence="10">
    <location>
        <begin position="109"/>
        <end position="289"/>
    </location>
</feature>
<keyword evidence="12" id="KW-1185">Reference proteome</keyword>
<dbReference type="Pfam" id="PF02355">
    <property type="entry name" value="SecD_SecF_C"/>
    <property type="match status" value="1"/>
</dbReference>
<comment type="caution">
    <text evidence="11">The sequence shown here is derived from an EMBL/GenBank/DDBJ whole genome shotgun (WGS) entry which is preliminary data.</text>
</comment>
<feature type="transmembrane region" description="Helical" evidence="9">
    <location>
        <begin position="160"/>
        <end position="181"/>
    </location>
</feature>
<dbReference type="Gene3D" id="1.20.1640.10">
    <property type="entry name" value="Multidrug efflux transporter AcrB transmembrane domain"/>
    <property type="match status" value="1"/>
</dbReference>
<comment type="function">
    <text evidence="9">Part of the Sec protein translocase complex. Interacts with the SecYEG preprotein conducting channel. SecDF uses the proton motive force (PMF) to complete protein translocation after the ATP-dependent function of SecA.</text>
</comment>
<dbReference type="InterPro" id="IPR022813">
    <property type="entry name" value="SecD/SecF_arch_bac"/>
</dbReference>
<dbReference type="PANTHER" id="PTHR30081:SF8">
    <property type="entry name" value="PROTEIN TRANSLOCASE SUBUNIT SECF"/>
    <property type="match status" value="1"/>
</dbReference>
<dbReference type="InterPro" id="IPR048634">
    <property type="entry name" value="SecD_SecF_C"/>
</dbReference>
<evidence type="ECO:0000256" key="2">
    <source>
        <dbReference type="ARBA" id="ARBA00022448"/>
    </source>
</evidence>
<dbReference type="Proteomes" id="UP001556709">
    <property type="component" value="Unassembled WGS sequence"/>
</dbReference>
<keyword evidence="3 9" id="KW-1003">Cell membrane</keyword>
<name>A0ABV3TEB0_9GAMM</name>
<feature type="transmembrane region" description="Helical" evidence="9">
    <location>
        <begin position="187"/>
        <end position="208"/>
    </location>
</feature>
<evidence type="ECO:0000256" key="3">
    <source>
        <dbReference type="ARBA" id="ARBA00022475"/>
    </source>
</evidence>
<feature type="transmembrane region" description="Helical" evidence="9">
    <location>
        <begin position="136"/>
        <end position="153"/>
    </location>
</feature>
<evidence type="ECO:0000256" key="5">
    <source>
        <dbReference type="ARBA" id="ARBA00022927"/>
    </source>
</evidence>
<evidence type="ECO:0000256" key="4">
    <source>
        <dbReference type="ARBA" id="ARBA00022692"/>
    </source>
</evidence>
<keyword evidence="8 9" id="KW-0472">Membrane</keyword>
<dbReference type="NCBIfam" id="TIGR00916">
    <property type="entry name" value="2A0604s01"/>
    <property type="match status" value="1"/>
</dbReference>
<dbReference type="SUPFAM" id="SSF82866">
    <property type="entry name" value="Multidrug efflux transporter AcrB transmembrane domain"/>
    <property type="match status" value="1"/>
</dbReference>
<comment type="subunit">
    <text evidence="9">Forms a complex with SecD. Part of the essential Sec protein translocation apparatus which comprises SecA, SecYEG and auxiliary proteins SecDF-YajC and YidC.</text>
</comment>
<evidence type="ECO:0000256" key="8">
    <source>
        <dbReference type="ARBA" id="ARBA00023136"/>
    </source>
</evidence>
<comment type="subcellular location">
    <subcellularLocation>
        <location evidence="1 9">Cell membrane</location>
        <topology evidence="1 9">Multi-pass membrane protein</topology>
    </subcellularLocation>
</comment>
<evidence type="ECO:0000256" key="1">
    <source>
        <dbReference type="ARBA" id="ARBA00004651"/>
    </source>
</evidence>
<protein>
    <recommendedName>
        <fullName evidence="9">Protein-export membrane protein SecF</fullName>
    </recommendedName>
</protein>
<organism evidence="11 12">
    <name type="scientific">Spiribacter pallidus</name>
    <dbReference type="NCBI Taxonomy" id="1987936"/>
    <lineage>
        <taxon>Bacteria</taxon>
        <taxon>Pseudomonadati</taxon>
        <taxon>Pseudomonadota</taxon>
        <taxon>Gammaproteobacteria</taxon>
        <taxon>Chromatiales</taxon>
        <taxon>Ectothiorhodospiraceae</taxon>
        <taxon>Spiribacter</taxon>
    </lineage>
</organism>
<sequence>MDFFKRETRIDFMAHRLWAALLTFALIALAVGLLSLRGLNFGLDFTGGTLVEVGYSQAVELDRIRSALEAGGYSDAVVQNFGTARDVLIRLAPDAGEGDALSNAVLEVLRADNADAELRRVEFVGPQVGEELTEKGGLALLYALAGILIYVAFRFEYRFAIGAVAAVVHDVVITLGIFAGIGMTFDLTVLAALLAVIGYSLNDTIVVFDRIRENFIRMRKGSAVEVTNRSINQMLPRTVVTSLTTLLVLLALFLVGGELIRGFALALIIGVVVGTYSSIYVAGSAALALGVSKEDLIPPPKEGEDAEDERP</sequence>
<evidence type="ECO:0000256" key="6">
    <source>
        <dbReference type="ARBA" id="ARBA00022989"/>
    </source>
</evidence>
<keyword evidence="4 9" id="KW-0812">Transmembrane</keyword>
<keyword evidence="2 9" id="KW-0813">Transport</keyword>
<dbReference type="InterPro" id="IPR005665">
    <property type="entry name" value="SecF_bac"/>
</dbReference>
<evidence type="ECO:0000256" key="9">
    <source>
        <dbReference type="HAMAP-Rule" id="MF_01464"/>
    </source>
</evidence>
<dbReference type="InterPro" id="IPR022645">
    <property type="entry name" value="SecD/SecF_bac"/>
</dbReference>
<evidence type="ECO:0000259" key="10">
    <source>
        <dbReference type="Pfam" id="PF02355"/>
    </source>
</evidence>
<dbReference type="InterPro" id="IPR055344">
    <property type="entry name" value="SecD_SecF_C_bact"/>
</dbReference>
<feature type="transmembrane region" description="Helical" evidence="9">
    <location>
        <begin position="263"/>
        <end position="291"/>
    </location>
</feature>
<evidence type="ECO:0000313" key="11">
    <source>
        <dbReference type="EMBL" id="MEX0468984.1"/>
    </source>
</evidence>
<dbReference type="PANTHER" id="PTHR30081">
    <property type="entry name" value="PROTEIN-EXPORT MEMBRANE PROTEIN SEC"/>
    <property type="match status" value="1"/>
</dbReference>
<feature type="transmembrane region" description="Helical" evidence="9">
    <location>
        <begin position="12"/>
        <end position="36"/>
    </location>
</feature>
<gene>
    <name evidence="9 11" type="primary">secF</name>
    <name evidence="11" type="ORF">V6X73_04515</name>
</gene>
<keyword evidence="7 9" id="KW-0811">Translocation</keyword>
<keyword evidence="6 9" id="KW-1133">Transmembrane helix</keyword>
<comment type="similarity">
    <text evidence="9">Belongs to the SecD/SecF family. SecF subfamily.</text>
</comment>
<reference evidence="11 12" key="1">
    <citation type="submission" date="2024-02" db="EMBL/GenBank/DDBJ databases">
        <title>New especies of Spiribacter isolated from saline water.</title>
        <authorList>
            <person name="Leon M.J."/>
            <person name="De La Haba R."/>
            <person name="Sanchez-Porro C."/>
            <person name="Ventosa A."/>
        </authorList>
    </citation>
    <scope>NUCLEOTIDE SEQUENCE [LARGE SCALE GENOMIC DNA]</scope>
    <source>
        <strain evidence="12">ag22IC6-390</strain>
    </source>
</reference>
<dbReference type="Pfam" id="PF07549">
    <property type="entry name" value="Sec_GG"/>
    <property type="match status" value="1"/>
</dbReference>